<keyword evidence="1" id="KW-0732">Signal</keyword>
<dbReference type="EMBL" id="SACS01000034">
    <property type="protein sequence ID" value="RVU31954.1"/>
    <property type="molecule type" value="Genomic_DNA"/>
</dbReference>
<keyword evidence="3" id="KW-1185">Reference proteome</keyword>
<dbReference type="InterPro" id="IPR022193">
    <property type="entry name" value="DUF3718"/>
</dbReference>
<organism evidence="2 3">
    <name type="scientific">Rheinheimera riviphila</name>
    <dbReference type="NCBI Taxonomy" id="1834037"/>
    <lineage>
        <taxon>Bacteria</taxon>
        <taxon>Pseudomonadati</taxon>
        <taxon>Pseudomonadota</taxon>
        <taxon>Gammaproteobacteria</taxon>
        <taxon>Chromatiales</taxon>
        <taxon>Chromatiaceae</taxon>
        <taxon>Rheinheimera</taxon>
    </lineage>
</organism>
<evidence type="ECO:0000313" key="3">
    <source>
        <dbReference type="Proteomes" id="UP000283077"/>
    </source>
</evidence>
<dbReference type="AlphaFoldDB" id="A0A437QBM9"/>
<dbReference type="OrthoDB" id="6197363at2"/>
<gene>
    <name evidence="2" type="ORF">EOE67_19485</name>
</gene>
<protein>
    <submittedName>
        <fullName evidence="2">DUF3718 domain-containing protein</fullName>
    </submittedName>
</protein>
<name>A0A437QBM9_9GAMM</name>
<dbReference type="Pfam" id="PF12514">
    <property type="entry name" value="DUF3718"/>
    <property type="match status" value="1"/>
</dbReference>
<proteinExistence type="predicted"/>
<comment type="caution">
    <text evidence="2">The sequence shown here is derived from an EMBL/GenBank/DDBJ whole genome shotgun (WGS) entry which is preliminary data.</text>
</comment>
<feature type="chain" id="PRO_5019241045" evidence="1">
    <location>
        <begin position="25"/>
        <end position="124"/>
    </location>
</feature>
<accession>A0A437QBM9</accession>
<evidence type="ECO:0000256" key="1">
    <source>
        <dbReference type="SAM" id="SignalP"/>
    </source>
</evidence>
<dbReference type="Proteomes" id="UP000283077">
    <property type="component" value="Unassembled WGS sequence"/>
</dbReference>
<feature type="signal peptide" evidence="1">
    <location>
        <begin position="1"/>
        <end position="24"/>
    </location>
</feature>
<dbReference type="RefSeq" id="WP_127701122.1">
    <property type="nucleotide sequence ID" value="NZ_SACS01000034.1"/>
</dbReference>
<sequence length="124" mass="13699">MKKTLTVVALGLAVVVLSSPVAMAQEQWTVSLCEYTKADDKNRIRKLLSDNKVNVRKIYDNVQCNKESLIKFAMRSDAYEVGAFYVKQMPAKALTSEGLEAWATANGMGDSPLINDIKARIGQD</sequence>
<reference evidence="2 3" key="1">
    <citation type="submission" date="2019-01" db="EMBL/GenBank/DDBJ databases">
        <authorList>
            <person name="Chen W.-M."/>
        </authorList>
    </citation>
    <scope>NUCLEOTIDE SEQUENCE [LARGE SCALE GENOMIC DNA]</scope>
    <source>
        <strain evidence="2 3">KYPC3</strain>
    </source>
</reference>
<evidence type="ECO:0000313" key="2">
    <source>
        <dbReference type="EMBL" id="RVU31954.1"/>
    </source>
</evidence>